<accession>C4R740</accession>
<proteinExistence type="predicted"/>
<evidence type="ECO:0000313" key="2">
    <source>
        <dbReference type="EMBL" id="CAY71415.1"/>
    </source>
</evidence>
<organism evidence="2 3">
    <name type="scientific">Komagataella phaffii (strain GS115 / ATCC 20864)</name>
    <name type="common">Yeast</name>
    <name type="synonym">Pichia pastoris</name>
    <dbReference type="NCBI Taxonomy" id="644223"/>
    <lineage>
        <taxon>Eukaryota</taxon>
        <taxon>Fungi</taxon>
        <taxon>Dikarya</taxon>
        <taxon>Ascomycota</taxon>
        <taxon>Saccharomycotina</taxon>
        <taxon>Pichiomycetes</taxon>
        <taxon>Pichiales</taxon>
        <taxon>Pichiaceae</taxon>
        <taxon>Komagataella</taxon>
    </lineage>
</organism>
<feature type="compositionally biased region" description="Basic and acidic residues" evidence="1">
    <location>
        <begin position="143"/>
        <end position="156"/>
    </location>
</feature>
<dbReference type="OrthoDB" id="10295191at2759"/>
<dbReference type="InParanoid" id="C4R740"/>
<gene>
    <name evidence="2" type="ordered locus">PAS_chr4_0190</name>
</gene>
<dbReference type="InterPro" id="IPR021750">
    <property type="entry name" value="Sid4-like"/>
</dbReference>
<dbReference type="KEGG" id="ppa:PAS_chr4_0190"/>
<name>C4R740_KOMPG</name>
<dbReference type="AlphaFoldDB" id="C4R740"/>
<dbReference type="RefSeq" id="XP_002493594.1">
    <property type="nucleotide sequence ID" value="XM_002493549.1"/>
</dbReference>
<dbReference type="HOGENOM" id="CLU_906459_0_0_1"/>
<dbReference type="GeneID" id="8201097"/>
<dbReference type="Pfam" id="PF11778">
    <property type="entry name" value="SID"/>
    <property type="match status" value="1"/>
</dbReference>
<keyword evidence="3" id="KW-1185">Reference proteome</keyword>
<reference evidence="2 3" key="1">
    <citation type="journal article" date="2009" name="Nat. Biotechnol.">
        <title>Genome sequence of the recombinant protein production host Pichia pastoris.</title>
        <authorList>
            <person name="De Schutter K."/>
            <person name="Lin Y.C."/>
            <person name="Tiels P."/>
            <person name="Van Hecke A."/>
            <person name="Glinka S."/>
            <person name="Weber-Lehmann J."/>
            <person name="Rouze P."/>
            <person name="Van de Peer Y."/>
            <person name="Callewaert N."/>
        </authorList>
    </citation>
    <scope>NUCLEOTIDE SEQUENCE [LARGE SCALE GENOMIC DNA]</scope>
    <source>
        <strain evidence="3">GS115 / ATCC 20864</strain>
    </source>
</reference>
<dbReference type="EMBL" id="FN392322">
    <property type="protein sequence ID" value="CAY71415.1"/>
    <property type="molecule type" value="Genomic_DNA"/>
</dbReference>
<feature type="region of interest" description="Disordered" evidence="1">
    <location>
        <begin position="117"/>
        <end position="156"/>
    </location>
</feature>
<dbReference type="Proteomes" id="UP000000314">
    <property type="component" value="Chromosome 4"/>
</dbReference>
<sequence length="307" mass="35177">MNIHKKKYPNNGASVVADRSPLTSPSRENSYKYLSSDEDSLLSHDLVGRDEVIDYDRLHRFLRRSNNLPKQDVKTPLVRERAAQMPLSHSTPMNLHYQEPKSHNNPGQRIAELVSDVSEEGDNGSTTNLLTPPGTHDSSMTIKEGEHETQTDDKDEQIRRLKEMIDHKDSLIFTLKEQSTEKDSKIAKINQQLQESKTLNSKLVHQLATRIGKVRSLNKSDFEGDKYNELGLAVVDNLSLRRLQNFVKQMLVDLNVPYARIDSIVEHHLVLQSFVQDLHRMIYSNSIDPKLTKQCCQGMNAYIKRHL</sequence>
<feature type="region of interest" description="Disordered" evidence="1">
    <location>
        <begin position="1"/>
        <end position="31"/>
    </location>
</feature>
<feature type="compositionally biased region" description="Polar residues" evidence="1">
    <location>
        <begin position="123"/>
        <end position="141"/>
    </location>
</feature>
<protein>
    <submittedName>
        <fullName evidence="2">Uncharacterized protein</fullName>
    </submittedName>
</protein>
<evidence type="ECO:0000313" key="3">
    <source>
        <dbReference type="Proteomes" id="UP000000314"/>
    </source>
</evidence>
<evidence type="ECO:0000256" key="1">
    <source>
        <dbReference type="SAM" id="MobiDB-lite"/>
    </source>
</evidence>